<reference evidence="2" key="1">
    <citation type="submission" date="2019-02" db="EMBL/GenBank/DDBJ databases">
        <title>FDA dAtabase for Regulatory Grade micrObial Sequences (FDA-ARGOS): Supporting development and validation of Infectious Disease Dx tests.</title>
        <authorList>
            <person name="Duncan R."/>
            <person name="Fisher C."/>
            <person name="Tallon L."/>
            <person name="Sadzewicz L."/>
            <person name="Sengamalay N."/>
            <person name="Ott S."/>
            <person name="Godinez A."/>
            <person name="Nagaraj S."/>
            <person name="Vavikolanu K."/>
            <person name="Vyas G."/>
            <person name="Nadendla S."/>
            <person name="Aluvathingal J."/>
            <person name="Sichtig H."/>
        </authorList>
    </citation>
    <scope>NUCLEOTIDE SEQUENCE [LARGE SCALE GENOMIC DNA]</scope>
    <source>
        <strain evidence="2">FDAARGOS_360</strain>
    </source>
</reference>
<protein>
    <submittedName>
        <fullName evidence="1">Uncharacterized protein</fullName>
    </submittedName>
</protein>
<gene>
    <name evidence="1" type="ORF">CGC20_37180</name>
</gene>
<name>A0A504X733_LEIDO</name>
<evidence type="ECO:0000313" key="2">
    <source>
        <dbReference type="Proteomes" id="UP000318821"/>
    </source>
</evidence>
<comment type="caution">
    <text evidence="1">The sequence shown here is derived from an EMBL/GenBank/DDBJ whole genome shotgun (WGS) entry which is preliminary data.</text>
</comment>
<dbReference type="EMBL" id="RHLD01000062">
    <property type="protein sequence ID" value="TPP43984.1"/>
    <property type="molecule type" value="Genomic_DNA"/>
</dbReference>
<evidence type="ECO:0000313" key="1">
    <source>
        <dbReference type="EMBL" id="TPP43984.1"/>
    </source>
</evidence>
<dbReference type="AlphaFoldDB" id="A0A504X733"/>
<sequence length="131" mass="13778">MTPWKHGHSAPPASAFQVATEPLAGDCQHRGQDLKAHHALAAHAARCVLACDPAVDQPEFRAPRGGWRVAVAVCIDSARGSGPCRFLGEQLATWTLYTSVGVTVDHGQQTRLVSKLLQASSAGPSANLGDM</sequence>
<organism evidence="1 2">
    <name type="scientific">Leishmania donovani</name>
    <dbReference type="NCBI Taxonomy" id="5661"/>
    <lineage>
        <taxon>Eukaryota</taxon>
        <taxon>Discoba</taxon>
        <taxon>Euglenozoa</taxon>
        <taxon>Kinetoplastea</taxon>
        <taxon>Metakinetoplastina</taxon>
        <taxon>Trypanosomatida</taxon>
        <taxon>Trypanosomatidae</taxon>
        <taxon>Leishmaniinae</taxon>
        <taxon>Leishmania</taxon>
    </lineage>
</organism>
<proteinExistence type="predicted"/>
<accession>A0A504X733</accession>
<dbReference type="Proteomes" id="UP000318821">
    <property type="component" value="Unassembled WGS sequence"/>
</dbReference>